<name>A0A8J6CAN9_DIALT</name>
<evidence type="ECO:0000256" key="2">
    <source>
        <dbReference type="ARBA" id="ARBA00009870"/>
    </source>
</evidence>
<dbReference type="GO" id="GO:0008278">
    <property type="term" value="C:cohesin complex"/>
    <property type="evidence" value="ECO:0007669"/>
    <property type="project" value="InterPro"/>
</dbReference>
<dbReference type="OMA" id="HIGMFAS"/>
<accession>A0A8J6CAN9</accession>
<dbReference type="GO" id="GO:1990414">
    <property type="term" value="P:replication-born double-strand break repair via sister chromatid exchange"/>
    <property type="evidence" value="ECO:0007669"/>
    <property type="project" value="TreeGrafter"/>
</dbReference>
<feature type="region of interest" description="Disordered" evidence="4">
    <location>
        <begin position="606"/>
        <end position="655"/>
    </location>
</feature>
<feature type="region of interest" description="Disordered" evidence="4">
    <location>
        <begin position="407"/>
        <end position="430"/>
    </location>
</feature>
<feature type="compositionally biased region" description="Basic and acidic residues" evidence="4">
    <location>
        <begin position="794"/>
        <end position="804"/>
    </location>
</feature>
<comment type="caution">
    <text evidence="7">The sequence shown here is derived from an EMBL/GenBank/DDBJ whole genome shotgun (WGS) entry which is preliminary data.</text>
</comment>
<protein>
    <recommendedName>
        <fullName evidence="9">Rad21/Rec8-like protein N-terminal domain-containing protein</fullName>
    </recommendedName>
</protein>
<evidence type="ECO:0000259" key="6">
    <source>
        <dbReference type="Pfam" id="PF04825"/>
    </source>
</evidence>
<feature type="compositionally biased region" description="Acidic residues" evidence="4">
    <location>
        <begin position="848"/>
        <end position="860"/>
    </location>
</feature>
<dbReference type="EMBL" id="JAGTXO010000018">
    <property type="protein sequence ID" value="KAG8462815.1"/>
    <property type="molecule type" value="Genomic_DNA"/>
</dbReference>
<dbReference type="Pfam" id="PF04824">
    <property type="entry name" value="Rad21_Rec8"/>
    <property type="match status" value="1"/>
</dbReference>
<dbReference type="AlphaFoldDB" id="A0A8J6CAN9"/>
<feature type="compositionally biased region" description="Basic and acidic residues" evidence="4">
    <location>
        <begin position="812"/>
        <end position="830"/>
    </location>
</feature>
<dbReference type="GO" id="GO:0005634">
    <property type="term" value="C:nucleus"/>
    <property type="evidence" value="ECO:0007669"/>
    <property type="project" value="UniProtKB-SubCell"/>
</dbReference>
<feature type="compositionally biased region" description="Basic and acidic residues" evidence="4">
    <location>
        <begin position="225"/>
        <end position="234"/>
    </location>
</feature>
<comment type="similarity">
    <text evidence="2">Belongs to the rad21 family.</text>
</comment>
<dbReference type="InterPro" id="IPR039781">
    <property type="entry name" value="Rad21/Rec8-like"/>
</dbReference>
<feature type="domain" description="Rad21/Rec8-like protein C-terminal eukaryotic" evidence="5">
    <location>
        <begin position="925"/>
        <end position="965"/>
    </location>
</feature>
<dbReference type="InterPro" id="IPR036390">
    <property type="entry name" value="WH_DNA-bd_sf"/>
</dbReference>
<proteinExistence type="inferred from homology"/>
<dbReference type="PANTHER" id="PTHR12585">
    <property type="entry name" value="SCC1 / RAD21 FAMILY MEMBER"/>
    <property type="match status" value="1"/>
</dbReference>
<feature type="region of interest" description="Disordered" evidence="4">
    <location>
        <begin position="723"/>
        <end position="769"/>
    </location>
</feature>
<dbReference type="OrthoDB" id="10687792at2759"/>
<evidence type="ECO:0000313" key="7">
    <source>
        <dbReference type="EMBL" id="KAG8462815.1"/>
    </source>
</evidence>
<feature type="compositionally biased region" description="Acidic residues" evidence="4">
    <location>
        <begin position="362"/>
        <end position="371"/>
    </location>
</feature>
<feature type="region of interest" description="Disordered" evidence="4">
    <location>
        <begin position="264"/>
        <end position="299"/>
    </location>
</feature>
<feature type="compositionally biased region" description="Low complexity" evidence="4">
    <location>
        <begin position="497"/>
        <end position="509"/>
    </location>
</feature>
<evidence type="ECO:0000259" key="5">
    <source>
        <dbReference type="Pfam" id="PF04824"/>
    </source>
</evidence>
<evidence type="ECO:0000313" key="8">
    <source>
        <dbReference type="Proteomes" id="UP000751190"/>
    </source>
</evidence>
<organism evidence="7 8">
    <name type="scientific">Diacronema lutheri</name>
    <name type="common">Unicellular marine alga</name>
    <name type="synonym">Monochrysis lutheri</name>
    <dbReference type="NCBI Taxonomy" id="2081491"/>
    <lineage>
        <taxon>Eukaryota</taxon>
        <taxon>Haptista</taxon>
        <taxon>Haptophyta</taxon>
        <taxon>Pavlovophyceae</taxon>
        <taxon>Pavlovales</taxon>
        <taxon>Pavlovaceae</taxon>
        <taxon>Diacronema</taxon>
    </lineage>
</organism>
<feature type="region of interest" description="Disordered" evidence="4">
    <location>
        <begin position="195"/>
        <end position="234"/>
    </location>
</feature>
<evidence type="ECO:0000256" key="4">
    <source>
        <dbReference type="SAM" id="MobiDB-lite"/>
    </source>
</evidence>
<feature type="region of interest" description="Disordered" evidence="4">
    <location>
        <begin position="491"/>
        <end position="563"/>
    </location>
</feature>
<dbReference type="Proteomes" id="UP000751190">
    <property type="component" value="Unassembled WGS sequence"/>
</dbReference>
<dbReference type="InterPro" id="IPR006910">
    <property type="entry name" value="Rad21_Rec8_N"/>
</dbReference>
<feature type="region of interest" description="Disordered" evidence="4">
    <location>
        <begin position="339"/>
        <end position="378"/>
    </location>
</feature>
<keyword evidence="8" id="KW-1185">Reference proteome</keyword>
<dbReference type="GO" id="GO:0007062">
    <property type="term" value="P:sister chromatid cohesion"/>
    <property type="evidence" value="ECO:0007669"/>
    <property type="project" value="InterPro"/>
</dbReference>
<evidence type="ECO:0000256" key="3">
    <source>
        <dbReference type="ARBA" id="ARBA00023242"/>
    </source>
</evidence>
<feature type="region of interest" description="Disordered" evidence="4">
    <location>
        <begin position="688"/>
        <end position="707"/>
    </location>
</feature>
<dbReference type="Pfam" id="PF04825">
    <property type="entry name" value="Rad21_Rec8_N"/>
    <property type="match status" value="1"/>
</dbReference>
<dbReference type="PANTHER" id="PTHR12585:SF69">
    <property type="entry name" value="FI11703P"/>
    <property type="match status" value="1"/>
</dbReference>
<sequence length="989" mass="98685">MAFFSRDLLNRKTSIGALWWVGNGRISERQLKAVSIHADVEGLAAALQAPANPLALRAQAVLLRGLVVISDEQARLLLEDALRELLRFRAAYCHAPLDMARPTERFASLTRAPQRDRGSSDAPLAAYVCGAGDGQGGALVDAAGGWVGGPGGGGGDSSCALVGLGFAADDGYEYSAELLAAMGLRDDYFELDLGAPPAASPSPPGARALVPADGGGRASGAHGEPSSRARSARDDALANAPVGAAQSPPERRAVPQQADRRHLLLSPLGGGGGGDAGGGAGGAAADGRAPGDVAQDGGSGFGAIRRGEYREHIGMFASLAPAAVAPERGGDSAARQLAELGRGGNDDGDDDDGGGACAAGGDEADDEDDDGGAARTSEVAVTAHGGGAAATAGASLAGASAAAAARGGVDGSRGADDDAMSGGSGPADAGERTLAQIGAAVGALQLAPSIPPPARARARTRRAARPTLLVDDLAVVAPEVYQAWIESAGGLVRPPRSASGPPALLAGARPGRRAGGERAASVGDNDARSRSTTAGGLAPSYSRSAATGGGSHAHSRTARTGSGVLGSDAALRRWYARLALPNVRAASDSAELAAAWSALAGPLPAPPGLAPGTDRDAARGAPPTLPLLALPPPGHAPPSTPERAPDETAQQQPLAAAELDDAPVARQLASDVELGALADLSSPEALRRASATARSRSRSHSTDGAGVGRALIALDDARAHALEPADDAASGAGDPDDDDYEGGYDDALADDQGVGRDDDEDVGDGSAAAAALAQGGAALDVAPWDEGSGGEGELPLRTEARRVDGPAGPAWRRRDGATGGDGRRSAHGDGSRAGVVGTLAGGSGWESGPDDDDDDDDDDYAVGGLRAPPNALSSAAWRLLRAVRSLHAQLGEVQAADDELTAVAFGAQLLPALRSPAAGASATDATPRRVAARALVGTLLLASHGRVTLSQSMPYGEILISPGPTWADAALEDDDKQVDDEDDAVPDDF</sequence>
<feature type="compositionally biased region" description="Acidic residues" evidence="4">
    <location>
        <begin position="734"/>
        <end position="749"/>
    </location>
</feature>
<reference evidence="7" key="1">
    <citation type="submission" date="2021-05" db="EMBL/GenBank/DDBJ databases">
        <title>The genome of the haptophyte Pavlova lutheri (Diacronema luteri, Pavlovales) - a model for lipid biosynthesis in eukaryotic algae.</title>
        <authorList>
            <person name="Hulatt C.J."/>
            <person name="Posewitz M.C."/>
        </authorList>
    </citation>
    <scope>NUCLEOTIDE SEQUENCE</scope>
    <source>
        <strain evidence="7">NIVA-4/92</strain>
    </source>
</reference>
<keyword evidence="3" id="KW-0539">Nucleus</keyword>
<evidence type="ECO:0000256" key="1">
    <source>
        <dbReference type="ARBA" id="ARBA00004123"/>
    </source>
</evidence>
<dbReference type="GO" id="GO:0003682">
    <property type="term" value="F:chromatin binding"/>
    <property type="evidence" value="ECO:0007669"/>
    <property type="project" value="TreeGrafter"/>
</dbReference>
<feature type="region of interest" description="Disordered" evidence="4">
    <location>
        <begin position="781"/>
        <end position="866"/>
    </location>
</feature>
<dbReference type="InterPro" id="IPR006909">
    <property type="entry name" value="Rad21/Rec8_C_eu"/>
</dbReference>
<feature type="compositionally biased region" description="Gly residues" evidence="4">
    <location>
        <begin position="268"/>
        <end position="284"/>
    </location>
</feature>
<evidence type="ECO:0008006" key="9">
    <source>
        <dbReference type="Google" id="ProtNLM"/>
    </source>
</evidence>
<dbReference type="SUPFAM" id="SSF46785">
    <property type="entry name" value="Winged helix' DNA-binding domain"/>
    <property type="match status" value="1"/>
</dbReference>
<comment type="subcellular location">
    <subcellularLocation>
        <location evidence="1">Nucleus</location>
    </subcellularLocation>
</comment>
<feature type="domain" description="Rad21/Rec8-like protein N-terminal" evidence="6">
    <location>
        <begin position="3"/>
        <end position="98"/>
    </location>
</feature>
<gene>
    <name evidence="7" type="ORF">KFE25_001588</name>
</gene>
<feature type="compositionally biased region" description="Pro residues" evidence="4">
    <location>
        <begin position="623"/>
        <end position="640"/>
    </location>
</feature>